<keyword evidence="2" id="KW-0378">Hydrolase</keyword>
<dbReference type="Proteomes" id="UP000280307">
    <property type="component" value="Unassembled WGS sequence"/>
</dbReference>
<name>A0A426U3I2_9CHLR</name>
<organism evidence="2 3">
    <name type="scientific">Candidatus Viridilinea halotolerans</name>
    <dbReference type="NCBI Taxonomy" id="2491704"/>
    <lineage>
        <taxon>Bacteria</taxon>
        <taxon>Bacillati</taxon>
        <taxon>Chloroflexota</taxon>
        <taxon>Chloroflexia</taxon>
        <taxon>Chloroflexales</taxon>
        <taxon>Chloroflexineae</taxon>
        <taxon>Oscillochloridaceae</taxon>
        <taxon>Candidatus Viridilinea</taxon>
    </lineage>
</organism>
<reference evidence="2 3" key="1">
    <citation type="submission" date="2018-12" db="EMBL/GenBank/DDBJ databases">
        <title>Genome Sequence of Candidatus Viridilinea halotolerans isolated from saline sulfide-rich spring.</title>
        <authorList>
            <person name="Grouzdev D.S."/>
            <person name="Burganskaya E.I."/>
            <person name="Krutkina M.S."/>
            <person name="Sukhacheva M.V."/>
            <person name="Gorlenko V.M."/>
        </authorList>
    </citation>
    <scope>NUCLEOTIDE SEQUENCE [LARGE SCALE GENOMIC DNA]</scope>
    <source>
        <strain evidence="2">Chok-6</strain>
    </source>
</reference>
<dbReference type="Pfam" id="PF05685">
    <property type="entry name" value="Uma2"/>
    <property type="match status" value="1"/>
</dbReference>
<dbReference type="InterPro" id="IPR012296">
    <property type="entry name" value="Nuclease_put_TT1808"/>
</dbReference>
<keyword evidence="2" id="KW-0540">Nuclease</keyword>
<evidence type="ECO:0000259" key="1">
    <source>
        <dbReference type="Pfam" id="PF05685"/>
    </source>
</evidence>
<dbReference type="GO" id="GO:0004519">
    <property type="term" value="F:endonuclease activity"/>
    <property type="evidence" value="ECO:0007669"/>
    <property type="project" value="UniProtKB-KW"/>
</dbReference>
<dbReference type="InterPro" id="IPR011335">
    <property type="entry name" value="Restrct_endonuc-II-like"/>
</dbReference>
<protein>
    <submittedName>
        <fullName evidence="2">Uma2 family endonuclease</fullName>
    </submittedName>
</protein>
<dbReference type="CDD" id="cd06260">
    <property type="entry name" value="DUF820-like"/>
    <property type="match status" value="1"/>
</dbReference>
<feature type="domain" description="Putative restriction endonuclease" evidence="1">
    <location>
        <begin position="3"/>
        <end position="160"/>
    </location>
</feature>
<dbReference type="AlphaFoldDB" id="A0A426U3I2"/>
<feature type="non-terminal residue" evidence="2">
    <location>
        <position position="1"/>
    </location>
</feature>
<evidence type="ECO:0000313" key="2">
    <source>
        <dbReference type="EMBL" id="RRR74430.1"/>
    </source>
</evidence>
<accession>A0A426U3I2</accession>
<evidence type="ECO:0000313" key="3">
    <source>
        <dbReference type="Proteomes" id="UP000280307"/>
    </source>
</evidence>
<dbReference type="SUPFAM" id="SSF52980">
    <property type="entry name" value="Restriction endonuclease-like"/>
    <property type="match status" value="1"/>
</dbReference>
<sequence length="171" mass="18707">GQIYEIIDGVLYMTTAPSNFHQWILMSLIQYLGVPARLRGLGYAFTAPIGLLMPGCDPVQPDFVFVRQANAGIIRERRIRGVPDLIIEILSPGNAIYDTQVKLSAYAKAGVSEYAIVDPGQRAVSYYRLEDLGRYAGAWTFAEQTSLSFACLPDVTLQVADLFAGAPDTTV</sequence>
<comment type="caution">
    <text evidence="2">The sequence shown here is derived from an EMBL/GenBank/DDBJ whole genome shotgun (WGS) entry which is preliminary data.</text>
</comment>
<gene>
    <name evidence="2" type="ORF">EI684_07120</name>
</gene>
<keyword evidence="2" id="KW-0255">Endonuclease</keyword>
<dbReference type="PANTHER" id="PTHR34107">
    <property type="entry name" value="SLL0198 PROTEIN-RELATED"/>
    <property type="match status" value="1"/>
</dbReference>
<dbReference type="Gene3D" id="3.90.1570.10">
    <property type="entry name" value="tt1808, chain A"/>
    <property type="match status" value="1"/>
</dbReference>
<dbReference type="EMBL" id="RSAS01000275">
    <property type="protein sequence ID" value="RRR74430.1"/>
    <property type="molecule type" value="Genomic_DNA"/>
</dbReference>
<proteinExistence type="predicted"/>
<dbReference type="InterPro" id="IPR008538">
    <property type="entry name" value="Uma2"/>
</dbReference>
<dbReference type="PANTHER" id="PTHR34107:SF4">
    <property type="entry name" value="SLL1222 PROTEIN"/>
    <property type="match status" value="1"/>
</dbReference>